<keyword evidence="4" id="KW-1185">Reference proteome</keyword>
<comment type="caution">
    <text evidence="3">The sequence shown here is derived from an EMBL/GenBank/DDBJ whole genome shotgun (WGS) entry which is preliminary data.</text>
</comment>
<gene>
    <name evidence="3" type="ORF">DFJ64_1329</name>
</gene>
<dbReference type="Proteomes" id="UP000256485">
    <property type="component" value="Unassembled WGS sequence"/>
</dbReference>
<dbReference type="OrthoDB" id="3825041at2"/>
<name>A0A3D9V3H7_THECX</name>
<feature type="transmembrane region" description="Helical" evidence="2">
    <location>
        <begin position="40"/>
        <end position="60"/>
    </location>
</feature>
<sequence length="219" mass="23938">MEGELRGGGRRAAGPLGGAAGTRRPARSGRHRRPGRRGDLFYVLGLVVLVPLTVVLEYTLEMRTVRPPMHEAVSVEQGAKVTYAGAVWRLLGARPGEPREDARVPRDAVVYYVGISITPRDRAASRRIESCQVRVVDDEGRTWTSAPFGVPDFERFGNPPTGCYATGEGFSREPIEPGRTQAMVTAFLVPEEAVQALRVQVLVDGAEPRYLEFRPRAGG</sequence>
<organism evidence="3 4">
    <name type="scientific">Thermasporomyces composti</name>
    <dbReference type="NCBI Taxonomy" id="696763"/>
    <lineage>
        <taxon>Bacteria</taxon>
        <taxon>Bacillati</taxon>
        <taxon>Actinomycetota</taxon>
        <taxon>Actinomycetes</taxon>
        <taxon>Propionibacteriales</taxon>
        <taxon>Nocardioidaceae</taxon>
        <taxon>Thermasporomyces</taxon>
    </lineage>
</organism>
<keyword evidence="2" id="KW-0472">Membrane</keyword>
<proteinExistence type="predicted"/>
<evidence type="ECO:0000256" key="2">
    <source>
        <dbReference type="SAM" id="Phobius"/>
    </source>
</evidence>
<feature type="compositionally biased region" description="Basic residues" evidence="1">
    <location>
        <begin position="24"/>
        <end position="33"/>
    </location>
</feature>
<evidence type="ECO:0008006" key="5">
    <source>
        <dbReference type="Google" id="ProtNLM"/>
    </source>
</evidence>
<dbReference type="AlphaFoldDB" id="A0A3D9V3H7"/>
<dbReference type="RefSeq" id="WP_115849639.1">
    <property type="nucleotide sequence ID" value="NZ_QTUC01000001.1"/>
</dbReference>
<feature type="region of interest" description="Disordered" evidence="1">
    <location>
        <begin position="1"/>
        <end position="33"/>
    </location>
</feature>
<accession>A0A3D9V3H7</accession>
<keyword evidence="2" id="KW-0812">Transmembrane</keyword>
<evidence type="ECO:0000313" key="3">
    <source>
        <dbReference type="EMBL" id="REF35936.1"/>
    </source>
</evidence>
<reference evidence="3 4" key="1">
    <citation type="submission" date="2018-08" db="EMBL/GenBank/DDBJ databases">
        <title>Sequencing the genomes of 1000 actinobacteria strains.</title>
        <authorList>
            <person name="Klenk H.-P."/>
        </authorList>
    </citation>
    <scope>NUCLEOTIDE SEQUENCE [LARGE SCALE GENOMIC DNA]</scope>
    <source>
        <strain evidence="3 4">DSM 22891</strain>
    </source>
</reference>
<dbReference type="EMBL" id="QTUC01000001">
    <property type="protein sequence ID" value="REF35936.1"/>
    <property type="molecule type" value="Genomic_DNA"/>
</dbReference>
<protein>
    <recommendedName>
        <fullName evidence="5">DUF4352 domain-containing protein</fullName>
    </recommendedName>
</protein>
<evidence type="ECO:0000256" key="1">
    <source>
        <dbReference type="SAM" id="MobiDB-lite"/>
    </source>
</evidence>
<evidence type="ECO:0000313" key="4">
    <source>
        <dbReference type="Proteomes" id="UP000256485"/>
    </source>
</evidence>
<keyword evidence="2" id="KW-1133">Transmembrane helix</keyword>